<feature type="transmembrane region" description="Helical" evidence="6">
    <location>
        <begin position="68"/>
        <end position="87"/>
    </location>
</feature>
<keyword evidence="3" id="KW-0133">Cell shape</keyword>
<evidence type="ECO:0000313" key="7">
    <source>
        <dbReference type="EMBL" id="MFC4354371.1"/>
    </source>
</evidence>
<evidence type="ECO:0000256" key="4">
    <source>
        <dbReference type="ARBA" id="ARBA00022989"/>
    </source>
</evidence>
<sequence>MHPRHAIRLLVGSTCGLSLIGLVYIASAASYWSSIHYPDQVPFYLKQLLYLVIGISVFLWMQRQRIPVAIIPFLYIIGLVGLLTVWIPGLGVVRNGARGWIALAGIHFQPAELAKLSTLLFVAKLVAEKRSLLMQLAVVGIPGTLFMLQPDFGSTFLLLAGFGCLLYVGGISFKLLGVAAIVGGVSFAALILSAPYRLQRITAFLDPWKDPLGTGFQAIQSLLAIGPAGWMGWGFSESRQKLLYLPEPQNDFIFALIVEESGFFLGLLICILYGVWGYSGFFLASTLRPSFYGYAIVSLVSVLLIQAFVNLGVVTGVLPVTGVTLPFISYGGTSLVICWILTAMIIALYGSGKEAEEWKK</sequence>
<evidence type="ECO:0000256" key="2">
    <source>
        <dbReference type="ARBA" id="ARBA00022692"/>
    </source>
</evidence>
<dbReference type="InterPro" id="IPR018365">
    <property type="entry name" value="Cell_cycle_FtsW-rel_CS"/>
</dbReference>
<comment type="caution">
    <text evidence="7">The sequence shown here is derived from an EMBL/GenBank/DDBJ whole genome shotgun (WGS) entry which is preliminary data.</text>
</comment>
<feature type="transmembrane region" description="Helical" evidence="6">
    <location>
        <begin position="253"/>
        <end position="279"/>
    </location>
</feature>
<evidence type="ECO:0000256" key="6">
    <source>
        <dbReference type="SAM" id="Phobius"/>
    </source>
</evidence>
<reference evidence="8" key="1">
    <citation type="journal article" date="2019" name="Int. J. Syst. Evol. Microbiol.">
        <title>The Global Catalogue of Microorganisms (GCM) 10K type strain sequencing project: providing services to taxonomists for standard genome sequencing and annotation.</title>
        <authorList>
            <consortium name="The Broad Institute Genomics Platform"/>
            <consortium name="The Broad Institute Genome Sequencing Center for Infectious Disease"/>
            <person name="Wu L."/>
            <person name="Ma J."/>
        </authorList>
    </citation>
    <scope>NUCLEOTIDE SEQUENCE [LARGE SCALE GENOMIC DNA]</scope>
    <source>
        <strain evidence="8">CCUG 50353</strain>
    </source>
</reference>
<comment type="subcellular location">
    <subcellularLocation>
        <location evidence="1">Membrane</location>
        <topology evidence="1">Multi-pass membrane protein</topology>
    </subcellularLocation>
</comment>
<dbReference type="PROSITE" id="PS00428">
    <property type="entry name" value="FTSW_RODA_SPOVE"/>
    <property type="match status" value="1"/>
</dbReference>
<dbReference type="PANTHER" id="PTHR30474">
    <property type="entry name" value="CELL CYCLE PROTEIN"/>
    <property type="match status" value="1"/>
</dbReference>
<feature type="transmembrane region" description="Helical" evidence="6">
    <location>
        <begin position="291"/>
        <end position="315"/>
    </location>
</feature>
<dbReference type="Proteomes" id="UP001595733">
    <property type="component" value="Unassembled WGS sequence"/>
</dbReference>
<proteinExistence type="predicted"/>
<name>A0ABV8UUG1_9BACL</name>
<dbReference type="EMBL" id="JBHSEF010000011">
    <property type="protein sequence ID" value="MFC4354371.1"/>
    <property type="molecule type" value="Genomic_DNA"/>
</dbReference>
<keyword evidence="2 6" id="KW-0812">Transmembrane</keyword>
<accession>A0ABV8UUG1</accession>
<organism evidence="7 8">
    <name type="scientific">Chryseomicrobium palamuruense</name>
    <dbReference type="NCBI Taxonomy" id="682973"/>
    <lineage>
        <taxon>Bacteria</taxon>
        <taxon>Bacillati</taxon>
        <taxon>Bacillota</taxon>
        <taxon>Bacilli</taxon>
        <taxon>Bacillales</taxon>
        <taxon>Caryophanaceae</taxon>
        <taxon>Chryseomicrobium</taxon>
    </lineage>
</organism>
<gene>
    <name evidence="7" type="ORF">ACFO0S_04685</name>
</gene>
<dbReference type="InterPro" id="IPR001182">
    <property type="entry name" value="FtsW/RodA"/>
</dbReference>
<protein>
    <submittedName>
        <fullName evidence="7">FtsW/RodA/SpoVE family cell cycle protein</fullName>
    </submittedName>
</protein>
<evidence type="ECO:0000256" key="3">
    <source>
        <dbReference type="ARBA" id="ARBA00022960"/>
    </source>
</evidence>
<dbReference type="RefSeq" id="WP_378140654.1">
    <property type="nucleotide sequence ID" value="NZ_JBHSEF010000011.1"/>
</dbReference>
<evidence type="ECO:0000313" key="8">
    <source>
        <dbReference type="Proteomes" id="UP001595733"/>
    </source>
</evidence>
<feature type="transmembrane region" description="Helical" evidence="6">
    <location>
        <begin position="144"/>
        <end position="169"/>
    </location>
</feature>
<feature type="transmembrane region" description="Helical" evidence="6">
    <location>
        <begin position="175"/>
        <end position="194"/>
    </location>
</feature>
<keyword evidence="4 6" id="KW-1133">Transmembrane helix</keyword>
<evidence type="ECO:0000256" key="1">
    <source>
        <dbReference type="ARBA" id="ARBA00004141"/>
    </source>
</evidence>
<keyword evidence="8" id="KW-1185">Reference proteome</keyword>
<keyword evidence="5 6" id="KW-0472">Membrane</keyword>
<dbReference type="Pfam" id="PF01098">
    <property type="entry name" value="FTSW_RODA_SPOVE"/>
    <property type="match status" value="1"/>
</dbReference>
<dbReference type="PANTHER" id="PTHR30474:SF13">
    <property type="entry name" value="STAGE V SPORULATION PROTEIN E"/>
    <property type="match status" value="1"/>
</dbReference>
<evidence type="ECO:0000256" key="5">
    <source>
        <dbReference type="ARBA" id="ARBA00023136"/>
    </source>
</evidence>
<feature type="transmembrane region" description="Helical" evidence="6">
    <location>
        <begin position="44"/>
        <end position="61"/>
    </location>
</feature>
<feature type="transmembrane region" description="Helical" evidence="6">
    <location>
        <begin position="327"/>
        <end position="350"/>
    </location>
</feature>